<feature type="transmembrane region" description="Helical" evidence="16">
    <location>
        <begin position="39"/>
        <end position="59"/>
    </location>
</feature>
<name>A0ABV6U8Y9_9ACTN</name>
<dbReference type="PROSITE" id="PS50109">
    <property type="entry name" value="HIS_KIN"/>
    <property type="match status" value="1"/>
</dbReference>
<evidence type="ECO:0000256" key="5">
    <source>
        <dbReference type="ARBA" id="ARBA00017322"/>
    </source>
</evidence>
<proteinExistence type="predicted"/>
<evidence type="ECO:0000256" key="1">
    <source>
        <dbReference type="ARBA" id="ARBA00000085"/>
    </source>
</evidence>
<evidence type="ECO:0000256" key="8">
    <source>
        <dbReference type="ARBA" id="ARBA00022679"/>
    </source>
</evidence>
<keyword evidence="16" id="KW-1133">Transmembrane helix</keyword>
<evidence type="ECO:0000256" key="3">
    <source>
        <dbReference type="ARBA" id="ARBA00004496"/>
    </source>
</evidence>
<dbReference type="SMART" id="SM00387">
    <property type="entry name" value="HATPase_c"/>
    <property type="match status" value="1"/>
</dbReference>
<dbReference type="SUPFAM" id="SSF55874">
    <property type="entry name" value="ATPase domain of HSP90 chaperone/DNA topoisomerase II/histidine kinase"/>
    <property type="match status" value="1"/>
</dbReference>
<keyword evidence="6" id="KW-0004">4Fe-4S</keyword>
<dbReference type="Pfam" id="PF02518">
    <property type="entry name" value="HATPase_c"/>
    <property type="match status" value="1"/>
</dbReference>
<dbReference type="GO" id="GO:0016301">
    <property type="term" value="F:kinase activity"/>
    <property type="evidence" value="ECO:0007669"/>
    <property type="project" value="UniProtKB-KW"/>
</dbReference>
<dbReference type="EMBL" id="JBHMQT010000037">
    <property type="protein sequence ID" value="MFC0864101.1"/>
    <property type="molecule type" value="Genomic_DNA"/>
</dbReference>
<gene>
    <name evidence="18" type="ORF">ACFHYQ_17540</name>
</gene>
<evidence type="ECO:0000259" key="17">
    <source>
        <dbReference type="PROSITE" id="PS50109"/>
    </source>
</evidence>
<comment type="cofactor">
    <cofactor evidence="2">
        <name>[4Fe-4S] cluster</name>
        <dbReference type="ChEBI" id="CHEBI:49883"/>
    </cofactor>
</comment>
<accession>A0ABV6U8Y9</accession>
<comment type="caution">
    <text evidence="18">The sequence shown here is derived from an EMBL/GenBank/DDBJ whole genome shotgun (WGS) entry which is preliminary data.</text>
</comment>
<evidence type="ECO:0000256" key="6">
    <source>
        <dbReference type="ARBA" id="ARBA00022485"/>
    </source>
</evidence>
<evidence type="ECO:0000256" key="11">
    <source>
        <dbReference type="ARBA" id="ARBA00023004"/>
    </source>
</evidence>
<reference evidence="18 19" key="1">
    <citation type="submission" date="2024-09" db="EMBL/GenBank/DDBJ databases">
        <authorList>
            <person name="Sun Q."/>
            <person name="Mori K."/>
        </authorList>
    </citation>
    <scope>NUCLEOTIDE SEQUENCE [LARGE SCALE GENOMIC DNA]</scope>
    <source>
        <strain evidence="18 19">TBRC 1851</strain>
    </source>
</reference>
<keyword evidence="8" id="KW-0808">Transferase</keyword>
<evidence type="ECO:0000256" key="4">
    <source>
        <dbReference type="ARBA" id="ARBA00012438"/>
    </source>
</evidence>
<dbReference type="InterPro" id="IPR003594">
    <property type="entry name" value="HATPase_dom"/>
</dbReference>
<comment type="catalytic activity">
    <reaction evidence="1">
        <text>ATP + protein L-histidine = ADP + protein N-phospho-L-histidine.</text>
        <dbReference type="EC" id="2.7.13.3"/>
    </reaction>
</comment>
<dbReference type="Proteomes" id="UP001589870">
    <property type="component" value="Unassembled WGS sequence"/>
</dbReference>
<dbReference type="RefSeq" id="WP_394302226.1">
    <property type="nucleotide sequence ID" value="NZ_JBHMQT010000037.1"/>
</dbReference>
<dbReference type="PANTHER" id="PTHR24421">
    <property type="entry name" value="NITRATE/NITRITE SENSOR PROTEIN NARX-RELATED"/>
    <property type="match status" value="1"/>
</dbReference>
<dbReference type="PRINTS" id="PR00344">
    <property type="entry name" value="BCTRLSENSOR"/>
</dbReference>
<feature type="transmembrane region" description="Helical" evidence="16">
    <location>
        <begin position="102"/>
        <end position="129"/>
    </location>
</feature>
<dbReference type="InterPro" id="IPR011712">
    <property type="entry name" value="Sig_transdc_His_kin_sub3_dim/P"/>
</dbReference>
<keyword evidence="7" id="KW-0963">Cytoplasm</keyword>
<evidence type="ECO:0000256" key="15">
    <source>
        <dbReference type="ARBA" id="ARBA00030800"/>
    </source>
</evidence>
<dbReference type="EC" id="2.7.13.3" evidence="4"/>
<keyword evidence="11" id="KW-0408">Iron</keyword>
<dbReference type="InterPro" id="IPR050482">
    <property type="entry name" value="Sensor_HK_TwoCompSys"/>
</dbReference>
<evidence type="ECO:0000256" key="13">
    <source>
        <dbReference type="ARBA" id="ARBA00023014"/>
    </source>
</evidence>
<dbReference type="InterPro" id="IPR004358">
    <property type="entry name" value="Sig_transdc_His_kin-like_C"/>
</dbReference>
<evidence type="ECO:0000313" key="18">
    <source>
        <dbReference type="EMBL" id="MFC0864101.1"/>
    </source>
</evidence>
<protein>
    <recommendedName>
        <fullName evidence="5">Oxygen sensor histidine kinase NreB</fullName>
        <ecNumber evidence="4">2.7.13.3</ecNumber>
    </recommendedName>
    <alternativeName>
        <fullName evidence="15">Nitrogen regulation protein B</fullName>
    </alternativeName>
</protein>
<dbReference type="CDD" id="cd16917">
    <property type="entry name" value="HATPase_UhpB-NarQ-NarX-like"/>
    <property type="match status" value="1"/>
</dbReference>
<dbReference type="Pfam" id="PF07730">
    <property type="entry name" value="HisKA_3"/>
    <property type="match status" value="1"/>
</dbReference>
<evidence type="ECO:0000256" key="14">
    <source>
        <dbReference type="ARBA" id="ARBA00024827"/>
    </source>
</evidence>
<evidence type="ECO:0000256" key="12">
    <source>
        <dbReference type="ARBA" id="ARBA00023012"/>
    </source>
</evidence>
<dbReference type="InterPro" id="IPR036890">
    <property type="entry name" value="HATPase_C_sf"/>
</dbReference>
<dbReference type="InterPro" id="IPR017205">
    <property type="entry name" value="Sig_transdc_His_kinase_ChrS"/>
</dbReference>
<feature type="transmembrane region" description="Helical" evidence="16">
    <location>
        <begin position="12"/>
        <end position="33"/>
    </location>
</feature>
<dbReference type="InterPro" id="IPR005467">
    <property type="entry name" value="His_kinase_dom"/>
</dbReference>
<dbReference type="Gene3D" id="1.20.5.1930">
    <property type="match status" value="1"/>
</dbReference>
<evidence type="ECO:0000256" key="2">
    <source>
        <dbReference type="ARBA" id="ARBA00001966"/>
    </source>
</evidence>
<comment type="function">
    <text evidence="14">Member of the two-component regulatory system NreB/NreC involved in the control of dissimilatory nitrate/nitrite reduction in response to oxygen. NreB functions as a direct oxygen sensor histidine kinase which is autophosphorylated, in the absence of oxygen, probably at the conserved histidine residue, and transfers its phosphate group probably to a conserved aspartate residue of NreC. NreB/NreC activates the expression of the nitrate (narGHJI) and nitrite (nir) reductase operons, as well as the putative nitrate transporter gene narT.</text>
</comment>
<keyword evidence="16" id="KW-0472">Membrane</keyword>
<keyword evidence="12" id="KW-0902">Two-component regulatory system</keyword>
<evidence type="ECO:0000313" key="19">
    <source>
        <dbReference type="Proteomes" id="UP001589870"/>
    </source>
</evidence>
<organism evidence="18 19">
    <name type="scientific">Sphaerimonospora cavernae</name>
    <dbReference type="NCBI Taxonomy" id="1740611"/>
    <lineage>
        <taxon>Bacteria</taxon>
        <taxon>Bacillati</taxon>
        <taxon>Actinomycetota</taxon>
        <taxon>Actinomycetes</taxon>
        <taxon>Streptosporangiales</taxon>
        <taxon>Streptosporangiaceae</taxon>
        <taxon>Sphaerimonospora</taxon>
    </lineage>
</organism>
<evidence type="ECO:0000256" key="9">
    <source>
        <dbReference type="ARBA" id="ARBA00022723"/>
    </source>
</evidence>
<evidence type="ECO:0000256" key="10">
    <source>
        <dbReference type="ARBA" id="ARBA00022777"/>
    </source>
</evidence>
<keyword evidence="10 18" id="KW-0418">Kinase</keyword>
<sequence length="409" mass="43143">MMDFPFPPALRLLRWAIHGTFAVLLVIAVAGVVRSGGTALAVGGGLLGLLYGVGIFIEGRLSHFGGRTHLVLGRSWLVVITFGWAALALNAPKFVWLAFPLFFAYLHLLPLAVALPGVAVLTAAAIAAAGWHAGGVHAPQVIGPSLGAAVATLMALVYKALYSESEQRRLLIDDLVRTRGMLVQAESDAARLAERERLAREIHDTLAQGMSSIILLLRAAHRDLRDRPADAEQRIAEAGRAAQENLEEARNFVRALAPPALQHSSLVEALGRVSDSAAAGTATRVRFEVSGAPVPLPADYDVALLRIAQGALGNVSRHSEADNARVTLTYLDDMVMLDIYDDGRGFDPAAQPAAETRDTGDTGFGLRAMRDRVAALGGALTVESAPGEGTAVVATLPLGRGEGEGEEGR</sequence>
<feature type="transmembrane region" description="Helical" evidence="16">
    <location>
        <begin position="141"/>
        <end position="161"/>
    </location>
</feature>
<dbReference type="PIRSF" id="PIRSF037434">
    <property type="entry name" value="STHK_ChrS"/>
    <property type="match status" value="1"/>
</dbReference>
<dbReference type="PANTHER" id="PTHR24421:SF62">
    <property type="entry name" value="SENSORY TRANSDUCTION HISTIDINE KINASE"/>
    <property type="match status" value="1"/>
</dbReference>
<comment type="subcellular location">
    <subcellularLocation>
        <location evidence="3">Cytoplasm</location>
    </subcellularLocation>
</comment>
<keyword evidence="16" id="KW-0812">Transmembrane</keyword>
<keyword evidence="19" id="KW-1185">Reference proteome</keyword>
<feature type="domain" description="Histidine kinase" evidence="17">
    <location>
        <begin position="197"/>
        <end position="400"/>
    </location>
</feature>
<dbReference type="Gene3D" id="3.30.565.10">
    <property type="entry name" value="Histidine kinase-like ATPase, C-terminal domain"/>
    <property type="match status" value="1"/>
</dbReference>
<evidence type="ECO:0000256" key="7">
    <source>
        <dbReference type="ARBA" id="ARBA00022490"/>
    </source>
</evidence>
<feature type="transmembrane region" description="Helical" evidence="16">
    <location>
        <begin position="71"/>
        <end position="90"/>
    </location>
</feature>
<keyword evidence="13" id="KW-0411">Iron-sulfur</keyword>
<keyword evidence="9" id="KW-0479">Metal-binding</keyword>
<evidence type="ECO:0000256" key="16">
    <source>
        <dbReference type="SAM" id="Phobius"/>
    </source>
</evidence>